<evidence type="ECO:0008006" key="3">
    <source>
        <dbReference type="Google" id="ProtNLM"/>
    </source>
</evidence>
<dbReference type="Proteomes" id="UP000279089">
    <property type="component" value="Unassembled WGS sequence"/>
</dbReference>
<protein>
    <recommendedName>
        <fullName evidence="3">DUF4595 domain-containing protein</fullName>
    </recommendedName>
</protein>
<dbReference type="AlphaFoldDB" id="A0A3N4M708"/>
<evidence type="ECO:0000313" key="1">
    <source>
        <dbReference type="EMBL" id="RPD39091.1"/>
    </source>
</evidence>
<sequence>MKWINPIKLLLLPVVLFALASCKKYPSPGWHCPPVPQCPVASIVKTNESLPFCYVQRNYMNVPVKLEYYERSVAGAIYEGVLDVHYQGRKLYLTDVVTQDTVLAVKLDECGRPVQSFFAETMHLPGVPVSSRYFYNAQGRLSRYESIEGDLGSAQNFSYDQRGNLLKISAAGDLAFEYTYDYARPVEKGTVTYAEVRERRMNPLTMLEYLGHIDLMPRNLRLTSRSWIGDYQTASFAYSNHVFSGQRLVSYEGDGTFALTWSCQKTPPRK</sequence>
<dbReference type="Gene3D" id="2.180.10.10">
    <property type="entry name" value="RHS repeat-associated core"/>
    <property type="match status" value="1"/>
</dbReference>
<keyword evidence="2" id="KW-1185">Reference proteome</keyword>
<comment type="caution">
    <text evidence="1">The sequence shown here is derived from an EMBL/GenBank/DDBJ whole genome shotgun (WGS) entry which is preliminary data.</text>
</comment>
<organism evidence="1 2">
    <name type="scientific">Chitinophaga barathri</name>
    <dbReference type="NCBI Taxonomy" id="1647451"/>
    <lineage>
        <taxon>Bacteria</taxon>
        <taxon>Pseudomonadati</taxon>
        <taxon>Bacteroidota</taxon>
        <taxon>Chitinophagia</taxon>
        <taxon>Chitinophagales</taxon>
        <taxon>Chitinophagaceae</taxon>
        <taxon>Chitinophaga</taxon>
    </lineage>
</organism>
<evidence type="ECO:0000313" key="2">
    <source>
        <dbReference type="Proteomes" id="UP000279089"/>
    </source>
</evidence>
<dbReference type="PROSITE" id="PS51257">
    <property type="entry name" value="PROKAR_LIPOPROTEIN"/>
    <property type="match status" value="1"/>
</dbReference>
<accession>A0A3N4M708</accession>
<dbReference type="EMBL" id="RMBX01000012">
    <property type="protein sequence ID" value="RPD39091.1"/>
    <property type="molecule type" value="Genomic_DNA"/>
</dbReference>
<name>A0A3N4M708_9BACT</name>
<gene>
    <name evidence="1" type="ORF">EG028_20955</name>
</gene>
<proteinExistence type="predicted"/>
<dbReference type="RefSeq" id="WP_123864741.1">
    <property type="nucleotide sequence ID" value="NZ_QXZY01000012.1"/>
</dbReference>
<reference evidence="2" key="1">
    <citation type="submission" date="2018-11" db="EMBL/GenBank/DDBJ databases">
        <title>Chitinophaga lutea sp.nov., isolate from arsenic contaminated soil.</title>
        <authorList>
            <person name="Zong Y."/>
        </authorList>
    </citation>
    <scope>NUCLEOTIDE SEQUENCE [LARGE SCALE GENOMIC DNA]</scope>
    <source>
        <strain evidence="2">YLT18</strain>
    </source>
</reference>